<feature type="transmembrane region" description="Helical" evidence="3">
    <location>
        <begin position="192"/>
        <end position="214"/>
    </location>
</feature>
<dbReference type="Proteomes" id="UP001209570">
    <property type="component" value="Unassembled WGS sequence"/>
</dbReference>
<accession>A0AAD5LQ75</accession>
<feature type="transmembrane region" description="Helical" evidence="3">
    <location>
        <begin position="41"/>
        <end position="61"/>
    </location>
</feature>
<dbReference type="GO" id="GO:0016409">
    <property type="term" value="F:palmitoyltransferase activity"/>
    <property type="evidence" value="ECO:0007669"/>
    <property type="project" value="InterPro"/>
</dbReference>
<keyword evidence="1" id="KW-0175">Coiled coil</keyword>
<reference evidence="4" key="1">
    <citation type="submission" date="2021-12" db="EMBL/GenBank/DDBJ databases">
        <title>Prjna785345.</title>
        <authorList>
            <person name="Rujirawat T."/>
            <person name="Krajaejun T."/>
        </authorList>
    </citation>
    <scope>NUCLEOTIDE SEQUENCE</scope>
    <source>
        <strain evidence="4">Pi057C3</strain>
    </source>
</reference>
<dbReference type="EMBL" id="JAKCXM010000038">
    <property type="protein sequence ID" value="KAJ0405943.1"/>
    <property type="molecule type" value="Genomic_DNA"/>
</dbReference>
<dbReference type="PANTHER" id="PTHR12246">
    <property type="entry name" value="PALMITOYLTRANSFERASE ZDHHC16"/>
    <property type="match status" value="1"/>
</dbReference>
<gene>
    <name evidence="4" type="ORF">P43SY_005509</name>
</gene>
<dbReference type="InterPro" id="IPR039859">
    <property type="entry name" value="PFA4/ZDH16/20/ERF2-like"/>
</dbReference>
<protein>
    <recommendedName>
        <fullName evidence="6">Palmitoyltransferase</fullName>
    </recommendedName>
</protein>
<keyword evidence="3" id="KW-0812">Transmembrane</keyword>
<proteinExistence type="predicted"/>
<feature type="region of interest" description="Disordered" evidence="2">
    <location>
        <begin position="292"/>
        <end position="339"/>
    </location>
</feature>
<organism evidence="4 5">
    <name type="scientific">Pythium insidiosum</name>
    <name type="common">Pythiosis disease agent</name>
    <dbReference type="NCBI Taxonomy" id="114742"/>
    <lineage>
        <taxon>Eukaryota</taxon>
        <taxon>Sar</taxon>
        <taxon>Stramenopiles</taxon>
        <taxon>Oomycota</taxon>
        <taxon>Peronosporomycetes</taxon>
        <taxon>Pythiales</taxon>
        <taxon>Pythiaceae</taxon>
        <taxon>Pythium</taxon>
    </lineage>
</organism>
<keyword evidence="3" id="KW-1133">Transmembrane helix</keyword>
<feature type="transmembrane region" description="Helical" evidence="3">
    <location>
        <begin position="73"/>
        <end position="92"/>
    </location>
</feature>
<keyword evidence="3" id="KW-0472">Membrane</keyword>
<evidence type="ECO:0000313" key="5">
    <source>
        <dbReference type="Proteomes" id="UP001209570"/>
    </source>
</evidence>
<evidence type="ECO:0000313" key="4">
    <source>
        <dbReference type="EMBL" id="KAJ0405943.1"/>
    </source>
</evidence>
<name>A0AAD5LQ75_PYTIN</name>
<evidence type="ECO:0000256" key="2">
    <source>
        <dbReference type="SAM" id="MobiDB-lite"/>
    </source>
</evidence>
<dbReference type="AlphaFoldDB" id="A0AAD5LQ75"/>
<evidence type="ECO:0000256" key="1">
    <source>
        <dbReference type="SAM" id="Coils"/>
    </source>
</evidence>
<comment type="caution">
    <text evidence="4">The sequence shown here is derived from an EMBL/GenBank/DDBJ whole genome shotgun (WGS) entry which is preliminary data.</text>
</comment>
<feature type="coiled-coil region" evidence="1">
    <location>
        <begin position="399"/>
        <end position="433"/>
    </location>
</feature>
<feature type="compositionally biased region" description="Low complexity" evidence="2">
    <location>
        <begin position="298"/>
        <end position="316"/>
    </location>
</feature>
<evidence type="ECO:0008006" key="6">
    <source>
        <dbReference type="Google" id="ProtNLM"/>
    </source>
</evidence>
<sequence length="687" mass="78170">MTTDNHAPSAAPAMLNQKDSFPLLTPLRRAKRYLLYEPNPVVQIFYVALVGGGYGAFLIWGLPHIPSANVSEIHTYLSFAAVLGAMQSFIAASTASPGILMPQTLVFYDNYEHDYVLYSKRECTTCKIPKLPRSKHCSMNVLMCGYGSYLLFAMLYDEYLVLLREPFIDAASNKPVVGETSVVLRYLIHQEAVVFVLFILCSVLGFAVLLFFLFHCYLVSCNLTTNEFFKRRALRKRLATSNSARDDPTPATANAKRHLYNLGSALANLREVLRPRYMATLQEHIRLSGMSPSVVTNSDSDAATTTSQSHSDSDAQPVALLSPSSPSGESRVLASDDKAKRRLWERRSRERRKEKLEAMRSTVKALECAMANAMFVQGGNAAAEAVVWDELSDHDSVRMRQFLAQTLQLQDEARQLQGEKVELRRMIREHELSISALRQLMDGFRVSDDWSWHVQRWRAITLRHFTPWTVAQCLEVIADALKHVTRFAFRDDLVSSGMSFMGWRDRRRLDEATSTVQFSFFKDQHYDAAVVSQKFWDVHRDGKQYGRVMLGPNVRVYYEVLQDVTPDICIVRCVEQYPSMPVKIHMLFMLFRLRTETGYLQGVRTIPSVDVQLATDDADAFWAENFHWTTFDVLERDANGVCTLYRSAVNGSLSSTNMGYVYRWMTEAMMTLVRAETILLGRNLLQL</sequence>
<keyword evidence="5" id="KW-1185">Reference proteome</keyword>
<evidence type="ECO:0000256" key="3">
    <source>
        <dbReference type="SAM" id="Phobius"/>
    </source>
</evidence>